<dbReference type="AlphaFoldDB" id="A0A0E9WBE7"/>
<reference evidence="1" key="1">
    <citation type="submission" date="2014-11" db="EMBL/GenBank/DDBJ databases">
        <authorList>
            <person name="Amaro Gonzalez C."/>
        </authorList>
    </citation>
    <scope>NUCLEOTIDE SEQUENCE</scope>
</reference>
<evidence type="ECO:0000313" key="1">
    <source>
        <dbReference type="EMBL" id="JAH87687.1"/>
    </source>
</evidence>
<dbReference type="EMBL" id="GBXM01020890">
    <property type="protein sequence ID" value="JAH87687.1"/>
    <property type="molecule type" value="Transcribed_RNA"/>
</dbReference>
<sequence>MASVEDTLPHNHFNLQSILHFTTINSCLGISTTNMRMMTFGAGRWGVSKEM</sequence>
<reference evidence="1" key="2">
    <citation type="journal article" date="2015" name="Fish Shellfish Immunol.">
        <title>Early steps in the European eel (Anguilla anguilla)-Vibrio vulnificus interaction in the gills: Role of the RtxA13 toxin.</title>
        <authorList>
            <person name="Callol A."/>
            <person name="Pajuelo D."/>
            <person name="Ebbesson L."/>
            <person name="Teles M."/>
            <person name="MacKenzie S."/>
            <person name="Amaro C."/>
        </authorList>
    </citation>
    <scope>NUCLEOTIDE SEQUENCE</scope>
</reference>
<organism evidence="1">
    <name type="scientific">Anguilla anguilla</name>
    <name type="common">European freshwater eel</name>
    <name type="synonym">Muraena anguilla</name>
    <dbReference type="NCBI Taxonomy" id="7936"/>
    <lineage>
        <taxon>Eukaryota</taxon>
        <taxon>Metazoa</taxon>
        <taxon>Chordata</taxon>
        <taxon>Craniata</taxon>
        <taxon>Vertebrata</taxon>
        <taxon>Euteleostomi</taxon>
        <taxon>Actinopterygii</taxon>
        <taxon>Neopterygii</taxon>
        <taxon>Teleostei</taxon>
        <taxon>Anguilliformes</taxon>
        <taxon>Anguillidae</taxon>
        <taxon>Anguilla</taxon>
    </lineage>
</organism>
<name>A0A0E9WBE7_ANGAN</name>
<proteinExistence type="predicted"/>
<accession>A0A0E9WBE7</accession>
<protein>
    <submittedName>
        <fullName evidence="1">Uncharacterized protein</fullName>
    </submittedName>
</protein>